<dbReference type="InterPro" id="IPR027417">
    <property type="entry name" value="P-loop_NTPase"/>
</dbReference>
<organism evidence="2 3">
    <name type="scientific">Stachybotrys elegans</name>
    <dbReference type="NCBI Taxonomy" id="80388"/>
    <lineage>
        <taxon>Eukaryota</taxon>
        <taxon>Fungi</taxon>
        <taxon>Dikarya</taxon>
        <taxon>Ascomycota</taxon>
        <taxon>Pezizomycotina</taxon>
        <taxon>Sordariomycetes</taxon>
        <taxon>Hypocreomycetidae</taxon>
        <taxon>Hypocreales</taxon>
        <taxon>Stachybotryaceae</taxon>
        <taxon>Stachybotrys</taxon>
    </lineage>
</organism>
<dbReference type="EMBL" id="JAGPNK010000024">
    <property type="protein sequence ID" value="KAH7304273.1"/>
    <property type="molecule type" value="Genomic_DNA"/>
</dbReference>
<dbReference type="SUPFAM" id="SSF52540">
    <property type="entry name" value="P-loop containing nucleoside triphosphate hydrolases"/>
    <property type="match status" value="1"/>
</dbReference>
<dbReference type="Gene3D" id="3.40.50.300">
    <property type="entry name" value="P-loop containing nucleotide triphosphate hydrolases"/>
    <property type="match status" value="2"/>
</dbReference>
<dbReference type="GO" id="GO:0016301">
    <property type="term" value="F:kinase activity"/>
    <property type="evidence" value="ECO:0007669"/>
    <property type="project" value="InterPro"/>
</dbReference>
<evidence type="ECO:0000313" key="3">
    <source>
        <dbReference type="Proteomes" id="UP000813444"/>
    </source>
</evidence>
<dbReference type="AlphaFoldDB" id="A0A8K0SEJ9"/>
<dbReference type="OrthoDB" id="6362633at2759"/>
<dbReference type="InterPro" id="IPR006083">
    <property type="entry name" value="PRK/URK"/>
</dbReference>
<comment type="caution">
    <text evidence="2">The sequence shown here is derived from an EMBL/GenBank/DDBJ whole genome shotgun (WGS) entry which is preliminary data.</text>
</comment>
<keyword evidence="3" id="KW-1185">Reference proteome</keyword>
<dbReference type="Pfam" id="PF00485">
    <property type="entry name" value="PRK"/>
    <property type="match status" value="1"/>
</dbReference>
<sequence>MAKDSPDIAGAVSLLTERVKSLLETHVPPHSRGRILIALSGVPGSGKSTISSALLRALPSHGIDNVIVLPMDGFHYTTDELKKFEDPVTAFRRRGAPFTFDSERFLGMLSKLKELPVTTGDEPEFTLLAPSFDHAVKNPVEDSIAISSRTRVVIVEGNYTLLDDDPWRQIANIVDDRWFIDVNPQVALERLVTRHIQAGIETSRDAAVARALENDIPNGDMIRSKLIEPTIRIIN</sequence>
<dbReference type="GO" id="GO:0005524">
    <property type="term" value="F:ATP binding"/>
    <property type="evidence" value="ECO:0007669"/>
    <property type="project" value="InterPro"/>
</dbReference>
<name>A0A8K0SEJ9_9HYPO</name>
<reference evidence="2" key="1">
    <citation type="journal article" date="2021" name="Nat. Commun.">
        <title>Genetic determinants of endophytism in the Arabidopsis root mycobiome.</title>
        <authorList>
            <person name="Mesny F."/>
            <person name="Miyauchi S."/>
            <person name="Thiergart T."/>
            <person name="Pickel B."/>
            <person name="Atanasova L."/>
            <person name="Karlsson M."/>
            <person name="Huettel B."/>
            <person name="Barry K.W."/>
            <person name="Haridas S."/>
            <person name="Chen C."/>
            <person name="Bauer D."/>
            <person name="Andreopoulos W."/>
            <person name="Pangilinan J."/>
            <person name="LaButti K."/>
            <person name="Riley R."/>
            <person name="Lipzen A."/>
            <person name="Clum A."/>
            <person name="Drula E."/>
            <person name="Henrissat B."/>
            <person name="Kohler A."/>
            <person name="Grigoriev I.V."/>
            <person name="Martin F.M."/>
            <person name="Hacquard S."/>
        </authorList>
    </citation>
    <scope>NUCLEOTIDE SEQUENCE</scope>
    <source>
        <strain evidence="2">MPI-CAGE-CH-0235</strain>
    </source>
</reference>
<protein>
    <submittedName>
        <fullName evidence="2">Phosphoribulokinase/uridine kinase</fullName>
    </submittedName>
</protein>
<accession>A0A8K0SEJ9</accession>
<evidence type="ECO:0000259" key="1">
    <source>
        <dbReference type="Pfam" id="PF00485"/>
    </source>
</evidence>
<evidence type="ECO:0000313" key="2">
    <source>
        <dbReference type="EMBL" id="KAH7304273.1"/>
    </source>
</evidence>
<feature type="domain" description="Phosphoribulokinase/uridine kinase" evidence="1">
    <location>
        <begin position="36"/>
        <end position="196"/>
    </location>
</feature>
<dbReference type="PANTHER" id="PTHR10285">
    <property type="entry name" value="URIDINE KINASE"/>
    <property type="match status" value="1"/>
</dbReference>
<gene>
    <name evidence="2" type="ORF">B0I35DRAFT_401356</name>
</gene>
<proteinExistence type="predicted"/>
<dbReference type="Proteomes" id="UP000813444">
    <property type="component" value="Unassembled WGS sequence"/>
</dbReference>